<dbReference type="eggNOG" id="COG1373">
    <property type="taxonomic scope" value="Bacteria"/>
</dbReference>
<evidence type="ECO:0000313" key="2">
    <source>
        <dbReference type="Proteomes" id="UP000001121"/>
    </source>
</evidence>
<dbReference type="PANTHER" id="PTHR43566:SF2">
    <property type="entry name" value="DUF4143 DOMAIN-CONTAINING PROTEIN"/>
    <property type="match status" value="1"/>
</dbReference>
<dbReference type="Proteomes" id="UP000001121">
    <property type="component" value="Chromosome"/>
</dbReference>
<dbReference type="STRING" id="360104.CCC13826_0948"/>
<dbReference type="RefSeq" id="WP_012001275.1">
    <property type="nucleotide sequence ID" value="NC_009802.2"/>
</dbReference>
<dbReference type="HOGENOM" id="CLU_2178989_0_0_7"/>
<gene>
    <name evidence="1" type="ORF">CCC13826_0948</name>
</gene>
<organism evidence="1 2">
    <name type="scientific">Campylobacter concisus (strain 13826)</name>
    <dbReference type="NCBI Taxonomy" id="360104"/>
    <lineage>
        <taxon>Bacteria</taxon>
        <taxon>Pseudomonadati</taxon>
        <taxon>Campylobacterota</taxon>
        <taxon>Epsilonproteobacteria</taxon>
        <taxon>Campylobacterales</taxon>
        <taxon>Campylobacteraceae</taxon>
        <taxon>Campylobacter</taxon>
    </lineage>
</organism>
<dbReference type="EMBL" id="CP000792">
    <property type="protein sequence ID" value="EAT98182.1"/>
    <property type="molecule type" value="Genomic_DNA"/>
</dbReference>
<dbReference type="KEGG" id="cco:CCC13826_0948"/>
<proteinExistence type="predicted"/>
<dbReference type="AlphaFoldDB" id="A7ZBW6"/>
<reference evidence="2" key="1">
    <citation type="submission" date="2007-10" db="EMBL/GenBank/DDBJ databases">
        <title>Genome sequence of Campylobacter concisus 13826 isolated from human feces.</title>
        <authorList>
            <person name="Fouts D.E."/>
            <person name="Mongodin E.F."/>
            <person name="Puiu D."/>
            <person name="Sebastian Y."/>
            <person name="Miller W.G."/>
            <person name="Mandrell R.E."/>
            <person name="On S."/>
            <person name="Nelson K.E."/>
        </authorList>
    </citation>
    <scope>NUCLEOTIDE SEQUENCE [LARGE SCALE GENOMIC DNA]</scope>
    <source>
        <strain evidence="2">13826</strain>
    </source>
</reference>
<sequence>MFSIDKIISFRGFGPIYIDFILEISGKLIAIEVKSSKTISKDDFKHIYHLKENLQSKFDKGIVFYTGDMAMKLDDDMFALPFGFMGREMTNNLASITAYDNLPSQTIIS</sequence>
<accession>A7ZBW6</accession>
<dbReference type="PANTHER" id="PTHR43566">
    <property type="entry name" value="CONSERVED PROTEIN"/>
    <property type="match status" value="1"/>
</dbReference>
<evidence type="ECO:0000313" key="1">
    <source>
        <dbReference type="EMBL" id="EAT98182.1"/>
    </source>
</evidence>
<name>A7ZBW6_CAMC1</name>
<protein>
    <submittedName>
        <fullName evidence="1">Uncharacterized protein</fullName>
    </submittedName>
</protein>